<dbReference type="EMBL" id="JAFMOY010000127">
    <property type="protein sequence ID" value="MBU9846273.1"/>
    <property type="molecule type" value="Genomic_DNA"/>
</dbReference>
<reference evidence="1 2" key="1">
    <citation type="submission" date="2021-03" db="EMBL/GenBank/DDBJ databases">
        <title>Five novel Rahnella species.</title>
        <authorList>
            <person name="Brady C."/>
            <person name="Asselin J."/>
            <person name="Beer S."/>
            <person name="Bruberg M.B."/>
            <person name="Crampton B."/>
            <person name="Venter S."/>
            <person name="Arnold D."/>
            <person name="Denman S."/>
        </authorList>
    </citation>
    <scope>NUCLEOTIDE SEQUENCE [LARGE SCALE GENOMIC DNA]</scope>
    <source>
        <strain evidence="1 2">FRB 231</strain>
    </source>
</reference>
<accession>A0ABS6LH60</accession>
<sequence length="119" mass="13737">MINNLLKEITSGYDGLIRKIEFQSFNSVSVTISAMKLINGEWINIKFQLDNLTEFTVKQKVNCSNVVLSSGIAYMNTNNIHYIDFSPYSEEMEDENDFRMSDLFFASELISYQVDSYSE</sequence>
<name>A0ABS6LH60_9GAMM</name>
<keyword evidence="2" id="KW-1185">Reference proteome</keyword>
<dbReference type="RefSeq" id="WP_217149855.1">
    <property type="nucleotide sequence ID" value="NZ_JAFMOY010000127.1"/>
</dbReference>
<dbReference type="Proteomes" id="UP000739284">
    <property type="component" value="Unassembled WGS sequence"/>
</dbReference>
<comment type="caution">
    <text evidence="1">The sequence shown here is derived from an EMBL/GenBank/DDBJ whole genome shotgun (WGS) entry which is preliminary data.</text>
</comment>
<evidence type="ECO:0000313" key="2">
    <source>
        <dbReference type="Proteomes" id="UP000739284"/>
    </source>
</evidence>
<evidence type="ECO:0008006" key="3">
    <source>
        <dbReference type="Google" id="ProtNLM"/>
    </source>
</evidence>
<protein>
    <recommendedName>
        <fullName evidence="3">Immunity protein 50 of polymorphic toxin system</fullName>
    </recommendedName>
</protein>
<evidence type="ECO:0000313" key="1">
    <source>
        <dbReference type="EMBL" id="MBU9846273.1"/>
    </source>
</evidence>
<organism evidence="1 2">
    <name type="scientific">Rahnella ecdela</name>
    <dbReference type="NCBI Taxonomy" id="2816250"/>
    <lineage>
        <taxon>Bacteria</taxon>
        <taxon>Pseudomonadati</taxon>
        <taxon>Pseudomonadota</taxon>
        <taxon>Gammaproteobacteria</taxon>
        <taxon>Enterobacterales</taxon>
        <taxon>Yersiniaceae</taxon>
        <taxon>Rahnella</taxon>
    </lineage>
</organism>
<proteinExistence type="predicted"/>
<gene>
    <name evidence="1" type="ORF">J1784_14770</name>
</gene>